<organism evidence="8 9">
    <name type="scientific">Thiorhodovibrio winogradskyi</name>
    <dbReference type="NCBI Taxonomy" id="77007"/>
    <lineage>
        <taxon>Bacteria</taxon>
        <taxon>Pseudomonadati</taxon>
        <taxon>Pseudomonadota</taxon>
        <taxon>Gammaproteobacteria</taxon>
        <taxon>Chromatiales</taxon>
        <taxon>Chromatiaceae</taxon>
        <taxon>Thiorhodovibrio</taxon>
    </lineage>
</organism>
<proteinExistence type="inferred from homology"/>
<feature type="transmembrane region" description="Helical" evidence="7">
    <location>
        <begin position="36"/>
        <end position="57"/>
    </location>
</feature>
<feature type="transmembrane region" description="Helical" evidence="7">
    <location>
        <begin position="113"/>
        <end position="135"/>
    </location>
</feature>
<dbReference type="PANTHER" id="PTHR34584">
    <property type="entry name" value="NA(+)/H(+) ANTIPORTER SUBUNIT E1"/>
    <property type="match status" value="1"/>
</dbReference>
<evidence type="ECO:0000313" key="9">
    <source>
        <dbReference type="Proteomes" id="UP001432180"/>
    </source>
</evidence>
<sequence length="181" mass="20150">MLQSRLRSRLRTWFPHPLLSLTLLAIWLLLNNSLGPGNILLGAALALILSRLTANFWPERPRLRKPLKLLAFLGRLFGDILIANLQVAVLILGPRERLRPAFVELPLELTDPFAITVLASVISLTPGTVSVDVIAPSPDQKGTAADSRSTLLVHSLDTEDAERLCQHLKQRYEAPLLEIFR</sequence>
<name>A0ABZ0SDH8_9GAMM</name>
<dbReference type="RefSeq" id="WP_328984380.1">
    <property type="nucleotide sequence ID" value="NZ_CP121472.1"/>
</dbReference>
<keyword evidence="5 7" id="KW-1133">Transmembrane helix</keyword>
<evidence type="ECO:0000256" key="6">
    <source>
        <dbReference type="ARBA" id="ARBA00023136"/>
    </source>
</evidence>
<evidence type="ECO:0000313" key="8">
    <source>
        <dbReference type="EMBL" id="WPL18630.1"/>
    </source>
</evidence>
<evidence type="ECO:0000256" key="3">
    <source>
        <dbReference type="ARBA" id="ARBA00022475"/>
    </source>
</evidence>
<feature type="transmembrane region" description="Helical" evidence="7">
    <location>
        <begin position="12"/>
        <end position="30"/>
    </location>
</feature>
<dbReference type="Proteomes" id="UP001432180">
    <property type="component" value="Chromosome"/>
</dbReference>
<keyword evidence="4 7" id="KW-0812">Transmembrane</keyword>
<evidence type="ECO:0000256" key="1">
    <source>
        <dbReference type="ARBA" id="ARBA00004651"/>
    </source>
</evidence>
<dbReference type="Pfam" id="PF01899">
    <property type="entry name" value="MNHE"/>
    <property type="match status" value="1"/>
</dbReference>
<reference evidence="8 9" key="1">
    <citation type="journal article" date="2023" name="Microorganisms">
        <title>Thiorhodovibrio frisius and Trv. litoralis spp. nov., Two Novel Members from a Clade of Fastidious Purple Sulfur Bacteria That Exhibit Unique Red-Shifted Light-Harvesting Capabilities.</title>
        <authorList>
            <person name="Methner A."/>
            <person name="Kuzyk S.B."/>
            <person name="Petersen J."/>
            <person name="Bauer S."/>
            <person name="Brinkmann H."/>
            <person name="Sichau K."/>
            <person name="Wanner G."/>
            <person name="Wolf J."/>
            <person name="Neumann-Schaal M."/>
            <person name="Henke P."/>
            <person name="Tank M."/>
            <person name="Sproer C."/>
            <person name="Bunk B."/>
            <person name="Overmann J."/>
        </authorList>
    </citation>
    <scope>NUCLEOTIDE SEQUENCE [LARGE SCALE GENOMIC DNA]</scope>
    <source>
        <strain evidence="8 9">DSM 6702</strain>
    </source>
</reference>
<keyword evidence="3" id="KW-1003">Cell membrane</keyword>
<evidence type="ECO:0000256" key="2">
    <source>
        <dbReference type="ARBA" id="ARBA00006228"/>
    </source>
</evidence>
<evidence type="ECO:0000256" key="7">
    <source>
        <dbReference type="SAM" id="Phobius"/>
    </source>
</evidence>
<keyword evidence="9" id="KW-1185">Reference proteome</keyword>
<accession>A0ABZ0SDH8</accession>
<gene>
    <name evidence="8" type="primary">mrpE_2</name>
    <name evidence="8" type="ORF">Thiowin_03710</name>
</gene>
<dbReference type="EMBL" id="CP121472">
    <property type="protein sequence ID" value="WPL18630.1"/>
    <property type="molecule type" value="Genomic_DNA"/>
</dbReference>
<comment type="similarity">
    <text evidence="2">Belongs to the CPA3 antiporters (TC 2.A.63) subunit E family.</text>
</comment>
<dbReference type="NCBIfam" id="NF006518">
    <property type="entry name" value="PRK08965.1-2"/>
    <property type="match status" value="1"/>
</dbReference>
<dbReference type="PIRSF" id="PIRSF019239">
    <property type="entry name" value="MrpE"/>
    <property type="match status" value="1"/>
</dbReference>
<dbReference type="InterPro" id="IPR002758">
    <property type="entry name" value="Cation_antiport_E"/>
</dbReference>
<dbReference type="PANTHER" id="PTHR34584:SF1">
    <property type="entry name" value="NA(+)_H(+) ANTIPORTER SUBUNIT E1"/>
    <property type="match status" value="1"/>
</dbReference>
<evidence type="ECO:0000256" key="4">
    <source>
        <dbReference type="ARBA" id="ARBA00022692"/>
    </source>
</evidence>
<comment type="subcellular location">
    <subcellularLocation>
        <location evidence="1">Cell membrane</location>
        <topology evidence="1">Multi-pass membrane protein</topology>
    </subcellularLocation>
</comment>
<feature type="transmembrane region" description="Helical" evidence="7">
    <location>
        <begin position="69"/>
        <end position="93"/>
    </location>
</feature>
<evidence type="ECO:0000256" key="5">
    <source>
        <dbReference type="ARBA" id="ARBA00022989"/>
    </source>
</evidence>
<protein>
    <submittedName>
        <fullName evidence="8">Multiple resistance and pH homeostasis protein E</fullName>
    </submittedName>
</protein>
<keyword evidence="6 7" id="KW-0472">Membrane</keyword>